<proteinExistence type="predicted"/>
<dbReference type="KEGG" id="parq:DSM112329_05330"/>
<dbReference type="SMART" id="SM00710">
    <property type="entry name" value="PbH1"/>
    <property type="match status" value="6"/>
</dbReference>
<evidence type="ECO:0000259" key="3">
    <source>
        <dbReference type="Pfam" id="PF13229"/>
    </source>
</evidence>
<evidence type="ECO:0000313" key="4">
    <source>
        <dbReference type="EMBL" id="XAY08429.1"/>
    </source>
</evidence>
<dbReference type="AlphaFoldDB" id="A0AAU7B398"/>
<feature type="domain" description="Right handed beta helix" evidence="3">
    <location>
        <begin position="126"/>
        <end position="345"/>
    </location>
</feature>
<dbReference type="SUPFAM" id="SSF51126">
    <property type="entry name" value="Pectin lyase-like"/>
    <property type="match status" value="1"/>
</dbReference>
<dbReference type="RefSeq" id="WP_354699609.1">
    <property type="nucleotide sequence ID" value="NZ_CP114014.1"/>
</dbReference>
<feature type="chain" id="PRO_5043593649" description="Right handed beta helix domain-containing protein" evidence="2">
    <location>
        <begin position="27"/>
        <end position="493"/>
    </location>
</feature>
<dbReference type="EMBL" id="CP114014">
    <property type="protein sequence ID" value="XAY08429.1"/>
    <property type="molecule type" value="Genomic_DNA"/>
</dbReference>
<name>A0AAU7B398_9ACTN</name>
<feature type="region of interest" description="Disordered" evidence="1">
    <location>
        <begin position="462"/>
        <end position="493"/>
    </location>
</feature>
<organism evidence="4">
    <name type="scientific">Paraconexibacter sp. AEG42_29</name>
    <dbReference type="NCBI Taxonomy" id="2997339"/>
    <lineage>
        <taxon>Bacteria</taxon>
        <taxon>Bacillati</taxon>
        <taxon>Actinomycetota</taxon>
        <taxon>Thermoleophilia</taxon>
        <taxon>Solirubrobacterales</taxon>
        <taxon>Paraconexibacteraceae</taxon>
        <taxon>Paraconexibacter</taxon>
    </lineage>
</organism>
<protein>
    <recommendedName>
        <fullName evidence="3">Right handed beta helix domain-containing protein</fullName>
    </recommendedName>
</protein>
<accession>A0AAU7B398</accession>
<dbReference type="InterPro" id="IPR011050">
    <property type="entry name" value="Pectin_lyase_fold/virulence"/>
</dbReference>
<evidence type="ECO:0000256" key="1">
    <source>
        <dbReference type="SAM" id="MobiDB-lite"/>
    </source>
</evidence>
<reference evidence="4" key="1">
    <citation type="submission" date="2022-12" db="EMBL/GenBank/DDBJ databases">
        <title>Paraconexibacter alkalitolerans sp. nov. and Baekduia alba sp. nov., isolated from soil and emended description of the genera Paraconexibacter (Chun et al., 2020) and Baekduia (An et al., 2020).</title>
        <authorList>
            <person name="Vieira S."/>
            <person name="Huber K.J."/>
            <person name="Geppert A."/>
            <person name="Wolf J."/>
            <person name="Neumann-Schaal M."/>
            <person name="Muesken M."/>
            <person name="Overmann J."/>
        </authorList>
    </citation>
    <scope>NUCLEOTIDE SEQUENCE</scope>
    <source>
        <strain evidence="4">AEG42_29</strain>
    </source>
</reference>
<dbReference type="InterPro" id="IPR006626">
    <property type="entry name" value="PbH1"/>
</dbReference>
<dbReference type="Pfam" id="PF13229">
    <property type="entry name" value="Beta_helix"/>
    <property type="match status" value="1"/>
</dbReference>
<feature type="compositionally biased region" description="Basic and acidic residues" evidence="1">
    <location>
        <begin position="471"/>
        <end position="480"/>
    </location>
</feature>
<dbReference type="InterPro" id="IPR039448">
    <property type="entry name" value="Beta_helix"/>
</dbReference>
<gene>
    <name evidence="4" type="ORF">DSM112329_05330</name>
</gene>
<sequence length="493" mass="48988">MRIATGSAVLVAAAAVLSAVAPAAHAVLPPPALSFVPDRGGAGVGAPCGHSVRCVGPSGAFATIGEAVAAARSGDTIQVQAGTYRELVVVRGKTLTLRGGFAAGFARRSPVAEETVIDAAGEGSAVTLSGAGNSSVDGFTITRGRATLNEDRGGGGSGIKVEESGRVSITRNLIVANDDGTDVRTCDCSVLGGGIGAAGDPRRSSLVVRGNVIRGNRAHRGGGMAIGLPAVIEGNLVESNAGGSDHGGGLYLNAPRMTVRRNLIRGNSVGDQAGYGWGGGGIFYGGAGPSPRASFGGNRWVGNSAPSAGSALFVDDSAVATITGDLFHGNACPETGGAGLYVDGGGDPARGSVATLENVTITGHRCGLQARGSAIFTEGGSRIAVTNSIITGNGSRSQIYVCAECGELPLIGPSTIAYSLVGPGAVNVRRGAGMRSGSAGFLRPAGGDFHLGRLSRGIDAAAPSSSVGLEPRPHGGRRDIGAYGGTREAARRR</sequence>
<feature type="signal peptide" evidence="2">
    <location>
        <begin position="1"/>
        <end position="26"/>
    </location>
</feature>
<evidence type="ECO:0000256" key="2">
    <source>
        <dbReference type="SAM" id="SignalP"/>
    </source>
</evidence>
<keyword evidence="2" id="KW-0732">Signal</keyword>
<dbReference type="Gene3D" id="2.160.20.10">
    <property type="entry name" value="Single-stranded right-handed beta-helix, Pectin lyase-like"/>
    <property type="match status" value="1"/>
</dbReference>
<dbReference type="InterPro" id="IPR012334">
    <property type="entry name" value="Pectin_lyas_fold"/>
</dbReference>